<dbReference type="Proteomes" id="UP001499974">
    <property type="component" value="Unassembled WGS sequence"/>
</dbReference>
<dbReference type="Gene3D" id="3.40.50.300">
    <property type="entry name" value="P-loop containing nucleotide triphosphate hydrolases"/>
    <property type="match status" value="1"/>
</dbReference>
<reference evidence="3" key="1">
    <citation type="journal article" date="2019" name="Int. J. Syst. Evol. Microbiol.">
        <title>The Global Catalogue of Microorganisms (GCM) 10K type strain sequencing project: providing services to taxonomists for standard genome sequencing and annotation.</title>
        <authorList>
            <consortium name="The Broad Institute Genomics Platform"/>
            <consortium name="The Broad Institute Genome Sequencing Center for Infectious Disease"/>
            <person name="Wu L."/>
            <person name="Ma J."/>
        </authorList>
    </citation>
    <scope>NUCLEOTIDE SEQUENCE [LARGE SCALE GENOMIC DNA]</scope>
    <source>
        <strain evidence="3">JCM 18531</strain>
    </source>
</reference>
<evidence type="ECO:0000256" key="1">
    <source>
        <dbReference type="SAM" id="Phobius"/>
    </source>
</evidence>
<gene>
    <name evidence="2" type="ORF">GCM10023349_06810</name>
</gene>
<dbReference type="InterPro" id="IPR050445">
    <property type="entry name" value="Bact_polysacc_biosynth/exp"/>
</dbReference>
<comment type="caution">
    <text evidence="2">The sequence shown here is derived from an EMBL/GenBank/DDBJ whole genome shotgun (WGS) entry which is preliminary data.</text>
</comment>
<evidence type="ECO:0000313" key="2">
    <source>
        <dbReference type="EMBL" id="GAA4694381.1"/>
    </source>
</evidence>
<dbReference type="InterPro" id="IPR027417">
    <property type="entry name" value="P-loop_NTPase"/>
</dbReference>
<sequence length="422" mass="43508">MEAKYVVQAVLRHKTLVAAIIIVTLGAAGVGLWLAPKTYNSAATLSVAAAPGSTAQIEDLDALRSSVGELANSQDVVAQVSERLDGARSPGELRDSISGKWVQGTVLVEISVSDSDAKMAAKIANTVAEVLPLYDLSEGGLVFTTSNPAQTPTTFSSPSLLLAAGVSVALALLLSVCGALLRERRTVGLGDAADVEHLVDAPVLGTLASPKDPTTLPALYPGTAAADVFRHLRIRLEAEASADPVSLLVVAGVVGGEVSVWLGANLAVSLANVHRRVLLVDGRVGGQESSPIAAPGTLGLYDVLTGADLGDALSPGPVDNLTVLPAGDWGGESAESLLETRFAKVMIQATERFDIVVVLAPSLSACEDARIMAAGGSLVLAIPERGVTRSALRRHVEDIRAVGVRLLGVTVIGKRADRLLRS</sequence>
<dbReference type="PANTHER" id="PTHR32309:SF31">
    <property type="entry name" value="CAPSULAR EXOPOLYSACCHARIDE FAMILY"/>
    <property type="match status" value="1"/>
</dbReference>
<accession>A0ABP8WS72</accession>
<feature type="transmembrane region" description="Helical" evidence="1">
    <location>
        <begin position="160"/>
        <end position="181"/>
    </location>
</feature>
<organism evidence="2 3">
    <name type="scientific">Nocardioides conyzicola</name>
    <dbReference type="NCBI Taxonomy" id="1651781"/>
    <lineage>
        <taxon>Bacteria</taxon>
        <taxon>Bacillati</taxon>
        <taxon>Actinomycetota</taxon>
        <taxon>Actinomycetes</taxon>
        <taxon>Propionibacteriales</taxon>
        <taxon>Nocardioidaceae</taxon>
        <taxon>Nocardioides</taxon>
    </lineage>
</organism>
<keyword evidence="1" id="KW-1133">Transmembrane helix</keyword>
<protein>
    <submittedName>
        <fullName evidence="2">Polysaccharide biosynthesis tyrosine autokinase</fullName>
    </submittedName>
</protein>
<evidence type="ECO:0000313" key="3">
    <source>
        <dbReference type="Proteomes" id="UP001499974"/>
    </source>
</evidence>
<name>A0ABP8WS72_9ACTN</name>
<dbReference type="EMBL" id="BAABKM010000002">
    <property type="protein sequence ID" value="GAA4694381.1"/>
    <property type="molecule type" value="Genomic_DNA"/>
</dbReference>
<dbReference type="SUPFAM" id="SSF52540">
    <property type="entry name" value="P-loop containing nucleoside triphosphate hydrolases"/>
    <property type="match status" value="1"/>
</dbReference>
<dbReference type="RefSeq" id="WP_345519277.1">
    <property type="nucleotide sequence ID" value="NZ_BAABKM010000002.1"/>
</dbReference>
<keyword evidence="1" id="KW-0812">Transmembrane</keyword>
<proteinExistence type="predicted"/>
<dbReference type="PANTHER" id="PTHR32309">
    <property type="entry name" value="TYROSINE-PROTEIN KINASE"/>
    <property type="match status" value="1"/>
</dbReference>
<keyword evidence="1" id="KW-0472">Membrane</keyword>
<feature type="transmembrane region" description="Helical" evidence="1">
    <location>
        <begin position="16"/>
        <end position="35"/>
    </location>
</feature>
<keyword evidence="3" id="KW-1185">Reference proteome</keyword>